<evidence type="ECO:0000313" key="3">
    <source>
        <dbReference type="Proteomes" id="UP000053326"/>
    </source>
</evidence>
<feature type="domain" description="HTH cro/C1-type" evidence="1">
    <location>
        <begin position="31"/>
        <end position="53"/>
    </location>
</feature>
<evidence type="ECO:0000313" key="2">
    <source>
        <dbReference type="EMBL" id="KUK36875.1"/>
    </source>
</evidence>
<proteinExistence type="predicted"/>
<dbReference type="Proteomes" id="UP000053326">
    <property type="component" value="Unassembled WGS sequence"/>
</dbReference>
<name>A0A101FGZ0_9THEO</name>
<gene>
    <name evidence="2" type="ORF">XD66_0418</name>
</gene>
<reference evidence="3" key="1">
    <citation type="journal article" date="2015" name="MBio">
        <title>Genome-Resolved Metagenomic Analysis Reveals Roles for Candidate Phyla and Other Microbial Community Members in Biogeochemical Transformations in Oil Reservoirs.</title>
        <authorList>
            <person name="Hu P."/>
            <person name="Tom L."/>
            <person name="Singh A."/>
            <person name="Thomas B.C."/>
            <person name="Baker B.J."/>
            <person name="Piceno Y.M."/>
            <person name="Andersen G.L."/>
            <person name="Banfield J.F."/>
        </authorList>
    </citation>
    <scope>NUCLEOTIDE SEQUENCE [LARGE SCALE GENOMIC DNA]</scope>
</reference>
<dbReference type="CDD" id="cd00093">
    <property type="entry name" value="HTH_XRE"/>
    <property type="match status" value="1"/>
</dbReference>
<sequence>MNEFFRIGEKLISMEKLNRTIARIMSLRSEGLSQQEVAGRFGVDRSFVSRLETLGAVRKGARLAVVGFPVKNKEEILSLLKETGVDFSLIMTNAERWRFVQEKSGLQLFNEVMRLVAEIRSYDVVILIGSRQRINWSAALLDKEVIGIVLGESPLTEDKYVDPGHLRDLILSVQKD</sequence>
<protein>
    <submittedName>
        <fullName evidence="2">Transcriptional regulator</fullName>
    </submittedName>
</protein>
<dbReference type="InterPro" id="IPR001387">
    <property type="entry name" value="Cro/C1-type_HTH"/>
</dbReference>
<dbReference type="AlphaFoldDB" id="A0A101FGZ0"/>
<dbReference type="EMBL" id="LGFO01000031">
    <property type="protein sequence ID" value="KUK36875.1"/>
    <property type="molecule type" value="Genomic_DNA"/>
</dbReference>
<evidence type="ECO:0000259" key="1">
    <source>
        <dbReference type="PROSITE" id="PS50943"/>
    </source>
</evidence>
<dbReference type="PATRIC" id="fig|85874.4.peg.1557"/>
<organism evidence="2 3">
    <name type="scientific">Thermacetogenium phaeum</name>
    <dbReference type="NCBI Taxonomy" id="85874"/>
    <lineage>
        <taxon>Bacteria</taxon>
        <taxon>Bacillati</taxon>
        <taxon>Bacillota</taxon>
        <taxon>Clostridia</taxon>
        <taxon>Thermoanaerobacterales</taxon>
        <taxon>Thermoanaerobacteraceae</taxon>
        <taxon>Thermacetogenium</taxon>
    </lineage>
</organism>
<dbReference type="PROSITE" id="PS50943">
    <property type="entry name" value="HTH_CROC1"/>
    <property type="match status" value="1"/>
</dbReference>
<accession>A0A101FGZ0</accession>
<comment type="caution">
    <text evidence="2">The sequence shown here is derived from an EMBL/GenBank/DDBJ whole genome shotgun (WGS) entry which is preliminary data.</text>
</comment>